<feature type="domain" description="Ig-like" evidence="3">
    <location>
        <begin position="39"/>
        <end position="126"/>
    </location>
</feature>
<dbReference type="EMBL" id="KK119719">
    <property type="protein sequence ID" value="KFM76526.1"/>
    <property type="molecule type" value="Genomic_DNA"/>
</dbReference>
<dbReference type="AlphaFoldDB" id="A0A087UGN7"/>
<dbReference type="OMA" id="WFINEDK"/>
<proteinExistence type="predicted"/>
<evidence type="ECO:0000256" key="1">
    <source>
        <dbReference type="ARBA" id="ARBA00023157"/>
    </source>
</evidence>
<keyword evidence="5" id="KW-1185">Reference proteome</keyword>
<sequence length="401" mass="45079">MMVNMSVSFFIIVFIVAILKDCVSVRFSYLGVPGFVLNGEPVLLHCGYDLEKDELYSVKWYKDNVEFYRYLPGDSPSGQMYQLEGVFLDMHNSNATHALLHTSELESEGIYGCEVSTEVPSFRTIKAEKRMHVYVIPEEGPTIHGIVDRYTIGSEVNLTCVYGPSKPAADLSWYINGEKVPESYICEEKEESNAGELKTTESRLMFVIDSSHLRQGVLSVQCTASVTLVYSNSSRELIVSEGVSGPEFLHVPHAPPGHEGPNITGNQQKYYIGDIVDVNCTSARSSEPAQLHWYVNNNEVKPEFLSEYHPITYPDGYSSSKLGLQFRVQEEHFKSEEMRLKCTSTLSKIITMTCEERISEGYQRSSEHQTADSSESGWSQVEALQLRWIVIILCLALVLSS</sequence>
<dbReference type="InterPro" id="IPR007110">
    <property type="entry name" value="Ig-like_dom"/>
</dbReference>
<dbReference type="Proteomes" id="UP000054359">
    <property type="component" value="Unassembled WGS sequence"/>
</dbReference>
<dbReference type="PANTHER" id="PTHR21261:SF15">
    <property type="entry name" value="BEATEN PATH IIIA, ISOFORM D-RELATED"/>
    <property type="match status" value="1"/>
</dbReference>
<dbReference type="SUPFAM" id="SSF48726">
    <property type="entry name" value="Immunoglobulin"/>
    <property type="match status" value="2"/>
</dbReference>
<dbReference type="FunFam" id="2.60.40.10:FF:000437">
    <property type="entry name" value="Beat-IIIc, isoform A"/>
    <property type="match status" value="1"/>
</dbReference>
<dbReference type="InterPro" id="IPR036179">
    <property type="entry name" value="Ig-like_dom_sf"/>
</dbReference>
<evidence type="ECO:0000256" key="2">
    <source>
        <dbReference type="SAM" id="SignalP"/>
    </source>
</evidence>
<feature type="non-terminal residue" evidence="4">
    <location>
        <position position="401"/>
    </location>
</feature>
<dbReference type="Gene3D" id="2.60.40.10">
    <property type="entry name" value="Immunoglobulins"/>
    <property type="match status" value="3"/>
</dbReference>
<organism evidence="4 5">
    <name type="scientific">Stegodyphus mimosarum</name>
    <name type="common">African social velvet spider</name>
    <dbReference type="NCBI Taxonomy" id="407821"/>
    <lineage>
        <taxon>Eukaryota</taxon>
        <taxon>Metazoa</taxon>
        <taxon>Ecdysozoa</taxon>
        <taxon>Arthropoda</taxon>
        <taxon>Chelicerata</taxon>
        <taxon>Arachnida</taxon>
        <taxon>Araneae</taxon>
        <taxon>Araneomorphae</taxon>
        <taxon>Entelegynae</taxon>
        <taxon>Eresoidea</taxon>
        <taxon>Eresidae</taxon>
        <taxon>Stegodyphus</taxon>
    </lineage>
</organism>
<gene>
    <name evidence="4" type="ORF">X975_24285</name>
</gene>
<dbReference type="InterPro" id="IPR013783">
    <property type="entry name" value="Ig-like_fold"/>
</dbReference>
<evidence type="ECO:0000259" key="3">
    <source>
        <dbReference type="PROSITE" id="PS50835"/>
    </source>
</evidence>
<dbReference type="OrthoDB" id="6419989at2759"/>
<dbReference type="Pfam" id="PF08205">
    <property type="entry name" value="C2-set_2"/>
    <property type="match status" value="1"/>
</dbReference>
<evidence type="ECO:0000313" key="4">
    <source>
        <dbReference type="EMBL" id="KFM76526.1"/>
    </source>
</evidence>
<dbReference type="PROSITE" id="PS50835">
    <property type="entry name" value="IG_LIKE"/>
    <property type="match status" value="2"/>
</dbReference>
<dbReference type="InterPro" id="IPR013162">
    <property type="entry name" value="CD80_C2-set"/>
</dbReference>
<keyword evidence="1" id="KW-1015">Disulfide bond</keyword>
<dbReference type="PANTHER" id="PTHR21261">
    <property type="entry name" value="BEAT PROTEIN"/>
    <property type="match status" value="1"/>
</dbReference>
<keyword evidence="2" id="KW-0732">Signal</keyword>
<evidence type="ECO:0000313" key="5">
    <source>
        <dbReference type="Proteomes" id="UP000054359"/>
    </source>
</evidence>
<reference evidence="4 5" key="1">
    <citation type="submission" date="2013-11" db="EMBL/GenBank/DDBJ databases">
        <title>Genome sequencing of Stegodyphus mimosarum.</title>
        <authorList>
            <person name="Bechsgaard J."/>
        </authorList>
    </citation>
    <scope>NUCLEOTIDE SEQUENCE [LARGE SCALE GENOMIC DNA]</scope>
</reference>
<accession>A0A087UGN7</accession>
<feature type="chain" id="PRO_5001830555" description="Ig-like domain-containing protein" evidence="2">
    <location>
        <begin position="25"/>
        <end position="401"/>
    </location>
</feature>
<feature type="signal peptide" evidence="2">
    <location>
        <begin position="1"/>
        <end position="24"/>
    </location>
</feature>
<feature type="domain" description="Ig-like" evidence="3">
    <location>
        <begin position="141"/>
        <end position="240"/>
    </location>
</feature>
<protein>
    <recommendedName>
        <fullName evidence="3">Ig-like domain-containing protein</fullName>
    </recommendedName>
</protein>
<name>A0A087UGN7_STEMI</name>